<organism evidence="1 2">
    <name type="scientific">Mojavia pulchra JT2-VF2</name>
    <dbReference type="NCBI Taxonomy" id="287848"/>
    <lineage>
        <taxon>Bacteria</taxon>
        <taxon>Bacillati</taxon>
        <taxon>Cyanobacteriota</taxon>
        <taxon>Cyanophyceae</taxon>
        <taxon>Nostocales</taxon>
        <taxon>Nostocaceae</taxon>
    </lineage>
</organism>
<comment type="caution">
    <text evidence="1">The sequence shown here is derived from an EMBL/GenBank/DDBJ whole genome shotgun (WGS) entry which is preliminary data.</text>
</comment>
<accession>A0A951PWC2</accession>
<dbReference type="EMBL" id="JAHHHN010000005">
    <property type="protein sequence ID" value="MBW4561509.1"/>
    <property type="molecule type" value="Genomic_DNA"/>
</dbReference>
<dbReference type="AlphaFoldDB" id="A0A951PWC2"/>
<protein>
    <submittedName>
        <fullName evidence="1">Uncharacterized protein</fullName>
    </submittedName>
</protein>
<sequence>MIAEMQLDELRLAIEQPAAHHVVVFETGLAPDIPSTILCRRAQSNQVLI</sequence>
<name>A0A951PWC2_9NOST</name>
<proteinExistence type="predicted"/>
<evidence type="ECO:0000313" key="2">
    <source>
        <dbReference type="Proteomes" id="UP000715781"/>
    </source>
</evidence>
<reference evidence="1" key="1">
    <citation type="submission" date="2021-05" db="EMBL/GenBank/DDBJ databases">
        <authorList>
            <person name="Pietrasiak N."/>
            <person name="Ward R."/>
            <person name="Stajich J.E."/>
            <person name="Kurbessoian T."/>
        </authorList>
    </citation>
    <scope>NUCLEOTIDE SEQUENCE</scope>
    <source>
        <strain evidence="1">JT2-VF2</strain>
    </source>
</reference>
<dbReference type="Proteomes" id="UP000715781">
    <property type="component" value="Unassembled WGS sequence"/>
</dbReference>
<gene>
    <name evidence="1" type="ORF">KME32_10210</name>
</gene>
<evidence type="ECO:0000313" key="1">
    <source>
        <dbReference type="EMBL" id="MBW4561509.1"/>
    </source>
</evidence>
<reference evidence="1" key="2">
    <citation type="journal article" date="2022" name="Microbiol. Resour. Announc.">
        <title>Metagenome Sequencing to Explore Phylogenomics of Terrestrial Cyanobacteria.</title>
        <authorList>
            <person name="Ward R.D."/>
            <person name="Stajich J.E."/>
            <person name="Johansen J.R."/>
            <person name="Huntemann M."/>
            <person name="Clum A."/>
            <person name="Foster B."/>
            <person name="Foster B."/>
            <person name="Roux S."/>
            <person name="Palaniappan K."/>
            <person name="Varghese N."/>
            <person name="Mukherjee S."/>
            <person name="Reddy T.B.K."/>
            <person name="Daum C."/>
            <person name="Copeland A."/>
            <person name="Chen I.A."/>
            <person name="Ivanova N.N."/>
            <person name="Kyrpides N.C."/>
            <person name="Shapiro N."/>
            <person name="Eloe-Fadrosh E.A."/>
            <person name="Pietrasiak N."/>
        </authorList>
    </citation>
    <scope>NUCLEOTIDE SEQUENCE</scope>
    <source>
        <strain evidence="1">JT2-VF2</strain>
    </source>
</reference>